<name>A0A225WAS7_9STRA</name>
<protein>
    <recommendedName>
        <fullName evidence="8">MULE transposase domain-containing protein</fullName>
    </recommendedName>
</protein>
<dbReference type="Proteomes" id="UP000198211">
    <property type="component" value="Unassembled WGS sequence"/>
</dbReference>
<dbReference type="OrthoDB" id="110948at2759"/>
<dbReference type="AlphaFoldDB" id="A0A225WAS7"/>
<reference evidence="7" key="1">
    <citation type="submission" date="2017-03" db="EMBL/GenBank/DDBJ databases">
        <title>Phytopthora megakarya and P. palmivora, two closely related causual agents of cacao black pod achieved similar genome size and gene model numbers by different mechanisms.</title>
        <authorList>
            <person name="Ali S."/>
            <person name="Shao J."/>
            <person name="Larry D.J."/>
            <person name="Kronmiller B."/>
            <person name="Shen D."/>
            <person name="Strem M.D."/>
            <person name="Melnick R.L."/>
            <person name="Guiltinan M.J."/>
            <person name="Tyler B.M."/>
            <person name="Meinhardt L.W."/>
            <person name="Bailey B.A."/>
        </authorList>
    </citation>
    <scope>NUCLEOTIDE SEQUENCE [LARGE SCALE GENOMIC DNA]</scope>
    <source>
        <strain evidence="7">zdho120</strain>
    </source>
</reference>
<evidence type="ECO:0000256" key="4">
    <source>
        <dbReference type="ARBA" id="ARBA00022833"/>
    </source>
</evidence>
<evidence type="ECO:0000313" key="7">
    <source>
        <dbReference type="Proteomes" id="UP000198211"/>
    </source>
</evidence>
<dbReference type="PANTHER" id="PTHR46481">
    <property type="entry name" value="ZINC FINGER BED DOMAIN-CONTAINING PROTEIN 4"/>
    <property type="match status" value="1"/>
</dbReference>
<proteinExistence type="predicted"/>
<keyword evidence="3" id="KW-0863">Zinc-finger</keyword>
<dbReference type="GO" id="GO:0005634">
    <property type="term" value="C:nucleus"/>
    <property type="evidence" value="ECO:0007669"/>
    <property type="project" value="UniProtKB-SubCell"/>
</dbReference>
<gene>
    <name evidence="6" type="ORF">PHMEG_00012303</name>
</gene>
<keyword evidence="2" id="KW-0479">Metal-binding</keyword>
<evidence type="ECO:0000256" key="3">
    <source>
        <dbReference type="ARBA" id="ARBA00022771"/>
    </source>
</evidence>
<dbReference type="PANTHER" id="PTHR46481:SF10">
    <property type="entry name" value="ZINC FINGER BED DOMAIN-CONTAINING PROTEIN 39"/>
    <property type="match status" value="1"/>
</dbReference>
<keyword evidence="7" id="KW-1185">Reference proteome</keyword>
<dbReference type="EMBL" id="NBNE01001382">
    <property type="protein sequence ID" value="OWZ14249.1"/>
    <property type="molecule type" value="Genomic_DNA"/>
</dbReference>
<sequence length="585" mass="66103">MVFIVSRTRRTPWITWNHQGHSISNAYSAIKMKNAVRHVDEAMTVAYAQERKRATATAIGARLPKKGALQKLWMPSQKKLGVYISYWLINAGLPYNTVATEDFKRLIQRATGDTNAAILSASTYRDLLSAVFSKFCKSVAKILLREFELAHHAPFLNLLHDTWTTANGKKGALGTSIRWIDETWTFREVALLVSVAFGSHASADMQRMICTRVKQLYGLDIDTMAQFAVSDTTPSARKVSNLFEEALPTDCYMHVINFCLEYALGIRENKDTVVVYDPSTNTKKREKRYCTVGGVFEEGRLLIRRVRDLNNYFCTEQRCQRLGEVQAFYSLPKLTTALDCETRVAYTVRLFQRAIVNYSAFQGYFQKCDSSDDVAVFERLDHADWLLMAELEAIVGAFADLARAEVQQKDMVASELIFCSSTRSIGCDVTSSWFVASMPRDRQQLQSLHFRATLYRWKSSARWVGRVSIDLKAKWRGALRWQHPKPYGGANAQDAEQVRLIIDAGRNLLLNAHREVFRAMNASSSGVKEASTPSTLPNLGLIPSAEENKSICGAPINLHSRPVAPSTLNDRADKVLQDWMEYRVD</sequence>
<dbReference type="InterPro" id="IPR052035">
    <property type="entry name" value="ZnF_BED_domain_contain"/>
</dbReference>
<keyword evidence="4" id="KW-0862">Zinc</keyword>
<evidence type="ECO:0000313" key="6">
    <source>
        <dbReference type="EMBL" id="OWZ14249.1"/>
    </source>
</evidence>
<evidence type="ECO:0008006" key="8">
    <source>
        <dbReference type="Google" id="ProtNLM"/>
    </source>
</evidence>
<comment type="subcellular location">
    <subcellularLocation>
        <location evidence="1">Nucleus</location>
    </subcellularLocation>
</comment>
<comment type="caution">
    <text evidence="6">The sequence shown here is derived from an EMBL/GenBank/DDBJ whole genome shotgun (WGS) entry which is preliminary data.</text>
</comment>
<organism evidence="6 7">
    <name type="scientific">Phytophthora megakarya</name>
    <dbReference type="NCBI Taxonomy" id="4795"/>
    <lineage>
        <taxon>Eukaryota</taxon>
        <taxon>Sar</taxon>
        <taxon>Stramenopiles</taxon>
        <taxon>Oomycota</taxon>
        <taxon>Peronosporomycetes</taxon>
        <taxon>Peronosporales</taxon>
        <taxon>Peronosporaceae</taxon>
        <taxon>Phytophthora</taxon>
    </lineage>
</organism>
<keyword evidence="5" id="KW-0539">Nucleus</keyword>
<dbReference type="GO" id="GO:0008270">
    <property type="term" value="F:zinc ion binding"/>
    <property type="evidence" value="ECO:0007669"/>
    <property type="project" value="UniProtKB-KW"/>
</dbReference>
<accession>A0A225WAS7</accession>
<dbReference type="STRING" id="4795.A0A225WAS7"/>
<evidence type="ECO:0000256" key="1">
    <source>
        <dbReference type="ARBA" id="ARBA00004123"/>
    </source>
</evidence>
<evidence type="ECO:0000256" key="2">
    <source>
        <dbReference type="ARBA" id="ARBA00022723"/>
    </source>
</evidence>
<evidence type="ECO:0000256" key="5">
    <source>
        <dbReference type="ARBA" id="ARBA00023242"/>
    </source>
</evidence>